<dbReference type="InterPro" id="IPR050441">
    <property type="entry name" value="RBM"/>
</dbReference>
<dbReference type="Pfam" id="PF00076">
    <property type="entry name" value="RRM_1"/>
    <property type="match status" value="1"/>
</dbReference>
<dbReference type="PANTHER" id="PTHR48034">
    <property type="entry name" value="TRANSFORMER-2 SEX-DETERMINING PROTEIN-RELATED"/>
    <property type="match status" value="1"/>
</dbReference>
<feature type="domain" description="RRM" evidence="7">
    <location>
        <begin position="44"/>
        <end position="121"/>
    </location>
</feature>
<accession>A0A1Y5IN27</accession>
<feature type="region of interest" description="Disordered" evidence="6">
    <location>
        <begin position="1"/>
        <end position="43"/>
    </location>
</feature>
<organism evidence="9 11">
    <name type="scientific">Ostreococcus tauri</name>
    <name type="common">Marine green alga</name>
    <dbReference type="NCBI Taxonomy" id="70448"/>
    <lineage>
        <taxon>Eukaryota</taxon>
        <taxon>Viridiplantae</taxon>
        <taxon>Chlorophyta</taxon>
        <taxon>Mamiellophyceae</taxon>
        <taxon>Mamiellales</taxon>
        <taxon>Bathycoccaceae</taxon>
        <taxon>Ostreococcus</taxon>
    </lineage>
</organism>
<keyword evidence="2 5" id="KW-0863">Zinc-finger</keyword>
<keyword evidence="4" id="KW-0694">RNA-binding</keyword>
<evidence type="ECO:0000313" key="9">
    <source>
        <dbReference type="EMBL" id="CEF97649.1"/>
    </source>
</evidence>
<feature type="domain" description="C3H1-type" evidence="8">
    <location>
        <begin position="239"/>
        <end position="266"/>
    </location>
</feature>
<accession>A0A454XXN0</accession>
<dbReference type="InParanoid" id="A0A090M6A0"/>
<feature type="zinc finger region" description="C3H1-type" evidence="5">
    <location>
        <begin position="239"/>
        <end position="266"/>
    </location>
</feature>
<dbReference type="Proteomes" id="UP000009170">
    <property type="component" value="Unassembled WGS sequence"/>
</dbReference>
<protein>
    <submittedName>
        <fullName evidence="9">Nucleotide-binding, alpha-beta plait</fullName>
    </submittedName>
</protein>
<keyword evidence="11" id="KW-1185">Reference proteome</keyword>
<evidence type="ECO:0000259" key="8">
    <source>
        <dbReference type="PROSITE" id="PS50103"/>
    </source>
</evidence>
<feature type="compositionally biased region" description="Low complexity" evidence="6">
    <location>
        <begin position="1"/>
        <end position="10"/>
    </location>
</feature>
<dbReference type="Gene3D" id="4.10.1000.10">
    <property type="entry name" value="Zinc finger, CCCH-type"/>
    <property type="match status" value="2"/>
</dbReference>
<accession>A0A090M6A0</accession>
<name>A0A090M6A0_OSTTA</name>
<evidence type="ECO:0000256" key="4">
    <source>
        <dbReference type="PROSITE-ProRule" id="PRU00176"/>
    </source>
</evidence>
<feature type="compositionally biased region" description="Basic and acidic residues" evidence="6">
    <location>
        <begin position="12"/>
        <end position="23"/>
    </location>
</feature>
<dbReference type="AlphaFoldDB" id="A0A090M6A0"/>
<dbReference type="InterPro" id="IPR036855">
    <property type="entry name" value="Znf_CCCH_sf"/>
</dbReference>
<evidence type="ECO:0000256" key="1">
    <source>
        <dbReference type="ARBA" id="ARBA00022723"/>
    </source>
</evidence>
<dbReference type="STRING" id="70448.A0A090M6A0"/>
<reference evidence="9 11" key="1">
    <citation type="journal article" date="2006" name="Proc. Natl. Acad. Sci. U.S.A.">
        <title>Genome analysis of the smallest free-living eukaryote Ostreococcus tauri unveils many unique features.</title>
        <authorList>
            <person name="Derelle E."/>
            <person name="Ferraz C."/>
            <person name="Rombauts S."/>
            <person name="Rouze P."/>
            <person name="Worden A.Z."/>
            <person name="Robbens S."/>
            <person name="Partensky F."/>
            <person name="Degroeve S."/>
            <person name="Echeynie S."/>
            <person name="Cooke R."/>
            <person name="Saeys Y."/>
            <person name="Wuyts J."/>
            <person name="Jabbari K."/>
            <person name="Bowler C."/>
            <person name="Panaud O."/>
            <person name="Piegu B."/>
            <person name="Ball S.G."/>
            <person name="Ral J.-P."/>
            <person name="Bouget F.-Y."/>
            <person name="Piganeau G."/>
            <person name="De Baets B."/>
            <person name="Picard A."/>
            <person name="Delseny M."/>
            <person name="Demaille J."/>
            <person name="Van de Peer Y."/>
            <person name="Moreau H."/>
        </authorList>
    </citation>
    <scope>NUCLEOTIDE SEQUENCE [LARGE SCALE GENOMIC DNA]</scope>
    <source>
        <strain evidence="9 11">OTTH0595</strain>
    </source>
</reference>
<sequence length="269" mass="29827">MDDGDANAGGDRAGEDAGEERRAPPPPEGGAPPPSTDPRDLPGVSVLVRNLSWDAREDDVRDRFAGYGNILDVYMPKDRETGRPRGLAFVKYATQSEADAAVDGGVGDFLGREIRCEIATQQRKSRDEMRSGSQRRDDRPYAPRSRGMCYDWKAGKCDRGDSCRFAHSEDAGDDRRGGYDDRRGGYGDRRGGYDDRRGGYDDRRGGHDDRRGGYDDRRGGYDDRRGGHDDRRGGGGYGDRPRGVCYDWQAGRCDRGASCRFAHEGEQRA</sequence>
<dbReference type="PROSITE" id="PS50103">
    <property type="entry name" value="ZF_C3H1"/>
    <property type="match status" value="2"/>
</dbReference>
<dbReference type="GO" id="GO:0003723">
    <property type="term" value="F:RNA binding"/>
    <property type="evidence" value="ECO:0007669"/>
    <property type="project" value="UniProtKB-UniRule"/>
</dbReference>
<keyword evidence="3 5" id="KW-0862">Zinc</keyword>
<reference evidence="10" key="3">
    <citation type="submission" date="2017-04" db="EMBL/GenBank/DDBJ databases">
        <title>Population genomics of picophytoplankton unveils novel chromosome hypervariability.</title>
        <authorList>
            <consortium name="DOE Joint Genome Institute"/>
            <person name="Blanc-Mathieu R."/>
            <person name="Krasovec M."/>
            <person name="Hebrard M."/>
            <person name="Yau S."/>
            <person name="Desgranges E."/>
            <person name="Martin J."/>
            <person name="Schackwitz W."/>
            <person name="Kuo A."/>
            <person name="Salin G."/>
            <person name="Donnadieu C."/>
            <person name="Desdevises Y."/>
            <person name="Sanchez-Ferandin S."/>
            <person name="Moreau H."/>
            <person name="Rivals E."/>
            <person name="Grigoriev I.V."/>
            <person name="Grimsley N."/>
            <person name="Eyre-Walker A."/>
            <person name="Piganeau G."/>
        </authorList>
    </citation>
    <scope>NUCLEOTIDE SEQUENCE [LARGE SCALE GENOMIC DNA]</scope>
    <source>
        <strain evidence="10">RCC 1115</strain>
    </source>
</reference>
<reference evidence="9" key="2">
    <citation type="journal article" date="2014" name="BMC Genomics">
        <title>An improved genome of the model marine alga Ostreococcus tauri unfolds by assessing Illumina de novo assemblies.</title>
        <authorList>
            <person name="Blanc-Mathieu R."/>
            <person name="Verhelst B."/>
            <person name="Derelle E."/>
            <person name="Rombauts S."/>
            <person name="Bouget F.Y."/>
            <person name="Carre I."/>
            <person name="Chateau A."/>
            <person name="Eyre-Walker A."/>
            <person name="Grimsley N."/>
            <person name="Moreau H."/>
            <person name="Piegu B."/>
            <person name="Rivals E."/>
            <person name="Schackwitz W."/>
            <person name="Van de Peer Y."/>
            <person name="Piganeau G."/>
        </authorList>
    </citation>
    <scope>NUCLEOTIDE SEQUENCE</scope>
    <source>
        <strain evidence="9">RCC4221</strain>
    </source>
</reference>
<feature type="compositionally biased region" description="Pro residues" evidence="6">
    <location>
        <begin position="24"/>
        <end position="36"/>
    </location>
</feature>
<keyword evidence="1 5" id="KW-0479">Metal-binding</keyword>
<feature type="region of interest" description="Disordered" evidence="6">
    <location>
        <begin position="120"/>
        <end position="144"/>
    </location>
</feature>
<feature type="compositionally biased region" description="Basic and acidic residues" evidence="6">
    <location>
        <begin position="168"/>
        <end position="233"/>
    </location>
</feature>
<dbReference type="SMART" id="SM00360">
    <property type="entry name" value="RRM"/>
    <property type="match status" value="1"/>
</dbReference>
<dbReference type="EMBL" id="KZ155771">
    <property type="protein sequence ID" value="OUS49533.1"/>
    <property type="molecule type" value="Genomic_DNA"/>
</dbReference>
<dbReference type="Gene3D" id="3.30.70.330">
    <property type="match status" value="1"/>
</dbReference>
<evidence type="ECO:0000313" key="10">
    <source>
        <dbReference type="EMBL" id="OUS49533.1"/>
    </source>
</evidence>
<evidence type="ECO:0000256" key="2">
    <source>
        <dbReference type="ARBA" id="ARBA00022771"/>
    </source>
</evidence>
<dbReference type="Proteomes" id="UP000195557">
    <property type="component" value="Unassembled WGS sequence"/>
</dbReference>
<evidence type="ECO:0000256" key="5">
    <source>
        <dbReference type="PROSITE-ProRule" id="PRU00723"/>
    </source>
</evidence>
<dbReference type="OrthoDB" id="439808at2759"/>
<dbReference type="SUPFAM" id="SSF90229">
    <property type="entry name" value="CCCH zinc finger"/>
    <property type="match status" value="1"/>
</dbReference>
<dbReference type="SUPFAM" id="SSF54928">
    <property type="entry name" value="RNA-binding domain, RBD"/>
    <property type="match status" value="1"/>
</dbReference>
<dbReference type="EMBL" id="CAID01000004">
    <property type="protein sequence ID" value="CEF97649.1"/>
    <property type="molecule type" value="Genomic_DNA"/>
</dbReference>
<dbReference type="Pfam" id="PF00642">
    <property type="entry name" value="zf-CCCH"/>
    <property type="match status" value="2"/>
</dbReference>
<proteinExistence type="predicted"/>
<feature type="domain" description="C3H1-type" evidence="8">
    <location>
        <begin position="143"/>
        <end position="170"/>
    </location>
</feature>
<feature type="region of interest" description="Disordered" evidence="6">
    <location>
        <begin position="168"/>
        <end position="243"/>
    </location>
</feature>
<dbReference type="GO" id="GO:0008270">
    <property type="term" value="F:zinc ion binding"/>
    <property type="evidence" value="ECO:0007669"/>
    <property type="project" value="UniProtKB-KW"/>
</dbReference>
<evidence type="ECO:0000259" key="7">
    <source>
        <dbReference type="PROSITE" id="PS50102"/>
    </source>
</evidence>
<evidence type="ECO:0000256" key="3">
    <source>
        <dbReference type="ARBA" id="ARBA00022833"/>
    </source>
</evidence>
<dbReference type="InterPro" id="IPR000571">
    <property type="entry name" value="Znf_CCCH"/>
</dbReference>
<evidence type="ECO:0000313" key="11">
    <source>
        <dbReference type="Proteomes" id="UP000009170"/>
    </source>
</evidence>
<dbReference type="SMART" id="SM00356">
    <property type="entry name" value="ZnF_C3H1"/>
    <property type="match status" value="2"/>
</dbReference>
<gene>
    <name evidence="10" type="ORF">BE221DRAFT_66741</name>
    <name evidence="9" type="ORF">OT_ostta04g03500</name>
</gene>
<dbReference type="InterPro" id="IPR000504">
    <property type="entry name" value="RRM_dom"/>
</dbReference>
<evidence type="ECO:0000256" key="6">
    <source>
        <dbReference type="SAM" id="MobiDB-lite"/>
    </source>
</evidence>
<dbReference type="InterPro" id="IPR035979">
    <property type="entry name" value="RBD_domain_sf"/>
</dbReference>
<feature type="zinc finger region" description="C3H1-type" evidence="5">
    <location>
        <begin position="143"/>
        <end position="170"/>
    </location>
</feature>
<feature type="compositionally biased region" description="Basic and acidic residues" evidence="6">
    <location>
        <begin position="124"/>
        <end position="141"/>
    </location>
</feature>
<dbReference type="InterPro" id="IPR012677">
    <property type="entry name" value="Nucleotide-bd_a/b_plait_sf"/>
</dbReference>
<dbReference type="PROSITE" id="PS50102">
    <property type="entry name" value="RRM"/>
    <property type="match status" value="1"/>
</dbReference>